<dbReference type="PROSITE" id="PS51257">
    <property type="entry name" value="PROKAR_LIPOPROTEIN"/>
    <property type="match status" value="1"/>
</dbReference>
<keyword evidence="1" id="KW-0732">Signal</keyword>
<dbReference type="PATRIC" id="fig|889378.3.peg.2333"/>
<keyword evidence="3" id="KW-1185">Reference proteome</keyword>
<feature type="chain" id="PRO_5003623082" evidence="1">
    <location>
        <begin position="24"/>
        <end position="169"/>
    </location>
</feature>
<feature type="signal peptide" evidence="1">
    <location>
        <begin position="1"/>
        <end position="23"/>
    </location>
</feature>
<gene>
    <name evidence="2" type="ordered locus">Spiaf_2359</name>
</gene>
<protein>
    <submittedName>
        <fullName evidence="2">Uncharacterized protein</fullName>
    </submittedName>
</protein>
<dbReference type="RefSeq" id="WP_014456373.1">
    <property type="nucleotide sequence ID" value="NC_017098.1"/>
</dbReference>
<reference evidence="3" key="1">
    <citation type="journal article" date="2013" name="Stand. Genomic Sci.">
        <title>Complete genome sequence of the halophilic bacterium Spirochaeta africana type strain (Z-7692(T)) from the alkaline Lake Magadi in the East African Rift.</title>
        <authorList>
            <person name="Liolos K."/>
            <person name="Abt B."/>
            <person name="Scheuner C."/>
            <person name="Teshima H."/>
            <person name="Held B."/>
            <person name="Lapidus A."/>
            <person name="Nolan M."/>
            <person name="Lucas S."/>
            <person name="Deshpande S."/>
            <person name="Cheng J.F."/>
            <person name="Tapia R."/>
            <person name="Goodwin L.A."/>
            <person name="Pitluck S."/>
            <person name="Pagani I."/>
            <person name="Ivanova N."/>
            <person name="Mavromatis K."/>
            <person name="Mikhailova N."/>
            <person name="Huntemann M."/>
            <person name="Pati A."/>
            <person name="Chen A."/>
            <person name="Palaniappan K."/>
            <person name="Land M."/>
            <person name="Rohde M."/>
            <person name="Tindall B.J."/>
            <person name="Detter J.C."/>
            <person name="Goker M."/>
            <person name="Bristow J."/>
            <person name="Eisen J.A."/>
            <person name="Markowitz V."/>
            <person name="Hugenholtz P."/>
            <person name="Woyke T."/>
            <person name="Klenk H.P."/>
            <person name="Kyrpides N.C."/>
        </authorList>
    </citation>
    <scope>NUCLEOTIDE SEQUENCE</scope>
    <source>
        <strain evidence="3">ATCC 700263 / DSM 8902 / Z-7692</strain>
    </source>
</reference>
<dbReference type="KEGG" id="sfc:Spiaf_2359"/>
<dbReference type="HOGENOM" id="CLU_1577536_0_0_12"/>
<dbReference type="Proteomes" id="UP000007383">
    <property type="component" value="Chromosome"/>
</dbReference>
<proteinExistence type="predicted"/>
<dbReference type="OrthoDB" id="77627at203691"/>
<organism evidence="2 3">
    <name type="scientific">Spirochaeta africana (strain ATCC 700263 / DSM 8902 / Z-7692)</name>
    <dbReference type="NCBI Taxonomy" id="889378"/>
    <lineage>
        <taxon>Bacteria</taxon>
        <taxon>Pseudomonadati</taxon>
        <taxon>Spirochaetota</taxon>
        <taxon>Spirochaetia</taxon>
        <taxon>Spirochaetales</taxon>
        <taxon>Spirochaetaceae</taxon>
        <taxon>Spirochaeta</taxon>
    </lineage>
</organism>
<name>H9ULJ8_SPIAZ</name>
<dbReference type="AlphaFoldDB" id="H9ULJ8"/>
<evidence type="ECO:0000256" key="1">
    <source>
        <dbReference type="SAM" id="SignalP"/>
    </source>
</evidence>
<evidence type="ECO:0000313" key="3">
    <source>
        <dbReference type="Proteomes" id="UP000007383"/>
    </source>
</evidence>
<dbReference type="EMBL" id="CP003282">
    <property type="protein sequence ID" value="AFG38391.1"/>
    <property type="molecule type" value="Genomic_DNA"/>
</dbReference>
<accession>H9ULJ8</accession>
<evidence type="ECO:0000313" key="2">
    <source>
        <dbReference type="EMBL" id="AFG38391.1"/>
    </source>
</evidence>
<sequence length="169" mass="18023">MKKAIIIAGAIVFAIALVGCDTALHNAEDAQLTFKFVNFDAAEGVDANLAGGFDAGEWGNWAHTFTFTDGGTEVTLAQRNLESVLFRFATDGWADPDGIDYDVLEPNAWNSVDDGHSYDSGDPNWGIGNAGEAKPEGGFMPGGQYEIVIDALDGDSRAKMTIDGEVVWE</sequence>
<dbReference type="STRING" id="889378.Spiaf_2359"/>